<evidence type="ECO:0000256" key="3">
    <source>
        <dbReference type="ARBA" id="ARBA00022448"/>
    </source>
</evidence>
<dbReference type="GO" id="GO:0016020">
    <property type="term" value="C:membrane"/>
    <property type="evidence" value="ECO:0007669"/>
    <property type="project" value="UniProtKB-SubCell"/>
</dbReference>
<name>A0A178UR26_ARATH</name>
<keyword evidence="4 8" id="KW-0812">Transmembrane</keyword>
<keyword evidence="5" id="KW-0677">Repeat</keyword>
<dbReference type="SUPFAM" id="SSF103506">
    <property type="entry name" value="Mitochondrial carrier"/>
    <property type="match status" value="1"/>
</dbReference>
<reference evidence="11" key="1">
    <citation type="journal article" date="2016" name="Proc. Natl. Acad. Sci. U.S.A.">
        <title>Chromosome-level assembly of Arabidopsis thaliana Ler reveals the extent of translocation and inversion polymorphisms.</title>
        <authorList>
            <person name="Zapata L."/>
            <person name="Ding J."/>
            <person name="Willing E.M."/>
            <person name="Hartwig B."/>
            <person name="Bezdan D."/>
            <person name="Jiao W.B."/>
            <person name="Patel V."/>
            <person name="Velikkakam James G."/>
            <person name="Koornneef M."/>
            <person name="Ossowski S."/>
            <person name="Schneeberger K."/>
        </authorList>
    </citation>
    <scope>NUCLEOTIDE SEQUENCE [LARGE SCALE GENOMIC DNA]</scope>
    <source>
        <strain evidence="11">cv. Landsberg erecta</strain>
    </source>
</reference>
<evidence type="ECO:0000256" key="4">
    <source>
        <dbReference type="ARBA" id="ARBA00022692"/>
    </source>
</evidence>
<comment type="similarity">
    <text evidence="2 9">Belongs to the mitochondrial carrier (TC 2.A.29) family.</text>
</comment>
<dbReference type="InterPro" id="IPR023395">
    <property type="entry name" value="MCP_dom_sf"/>
</dbReference>
<gene>
    <name evidence="10" type="ordered locus">AXX17_At5g58360</name>
</gene>
<dbReference type="InterPro" id="IPR018108">
    <property type="entry name" value="MCP_transmembrane"/>
</dbReference>
<evidence type="ECO:0000256" key="8">
    <source>
        <dbReference type="PROSITE-ProRule" id="PRU00282"/>
    </source>
</evidence>
<keyword evidence="3 9" id="KW-0813">Transport</keyword>
<keyword evidence="7 8" id="KW-0472">Membrane</keyword>
<sequence>MVLLYMLFQVKSRMMGDSTYRNTVDCFIKTMKTEGIMAFYKGFLPNFTRLGTWNAIMFLTLEQVKKVFLREVLYD</sequence>
<evidence type="ECO:0000313" key="10">
    <source>
        <dbReference type="EMBL" id="OAO96486.1"/>
    </source>
</evidence>
<comment type="subcellular location">
    <subcellularLocation>
        <location evidence="1">Membrane</location>
        <topology evidence="1">Multi-pass membrane protein</topology>
    </subcellularLocation>
</comment>
<evidence type="ECO:0000313" key="11">
    <source>
        <dbReference type="Proteomes" id="UP000078284"/>
    </source>
</evidence>
<dbReference type="Gene3D" id="1.50.40.10">
    <property type="entry name" value="Mitochondrial carrier domain"/>
    <property type="match status" value="1"/>
</dbReference>
<comment type="caution">
    <text evidence="10">The sequence shown here is derived from an EMBL/GenBank/DDBJ whole genome shotgun (WGS) entry which is preliminary data.</text>
</comment>
<evidence type="ECO:0000256" key="7">
    <source>
        <dbReference type="ARBA" id="ARBA00023136"/>
    </source>
</evidence>
<dbReference type="PROSITE" id="PS50920">
    <property type="entry name" value="SOLCAR"/>
    <property type="match status" value="1"/>
</dbReference>
<feature type="repeat" description="Solcar" evidence="8">
    <location>
        <begin position="1"/>
        <end position="67"/>
    </location>
</feature>
<evidence type="ECO:0000256" key="1">
    <source>
        <dbReference type="ARBA" id="ARBA00004141"/>
    </source>
</evidence>
<evidence type="ECO:0000256" key="6">
    <source>
        <dbReference type="ARBA" id="ARBA00022989"/>
    </source>
</evidence>
<protein>
    <submittedName>
        <fullName evidence="10">UCP2</fullName>
    </submittedName>
</protein>
<evidence type="ECO:0000256" key="2">
    <source>
        <dbReference type="ARBA" id="ARBA00006375"/>
    </source>
</evidence>
<dbReference type="ExpressionAtlas" id="A0A178UR26">
    <property type="expression patterns" value="baseline and differential"/>
</dbReference>
<dbReference type="AlphaFoldDB" id="A0A178UR26"/>
<keyword evidence="6" id="KW-1133">Transmembrane helix</keyword>
<evidence type="ECO:0000256" key="5">
    <source>
        <dbReference type="ARBA" id="ARBA00022737"/>
    </source>
</evidence>
<dbReference type="EMBL" id="LUHQ01000005">
    <property type="protein sequence ID" value="OAO96486.1"/>
    <property type="molecule type" value="Genomic_DNA"/>
</dbReference>
<dbReference type="InterPro" id="IPR050391">
    <property type="entry name" value="Mito_Metabolite_Transporter"/>
</dbReference>
<organism evidence="10 11">
    <name type="scientific">Arabidopsis thaliana</name>
    <name type="common">Mouse-ear cress</name>
    <dbReference type="NCBI Taxonomy" id="3702"/>
    <lineage>
        <taxon>Eukaryota</taxon>
        <taxon>Viridiplantae</taxon>
        <taxon>Streptophyta</taxon>
        <taxon>Embryophyta</taxon>
        <taxon>Tracheophyta</taxon>
        <taxon>Spermatophyta</taxon>
        <taxon>Magnoliopsida</taxon>
        <taxon>eudicotyledons</taxon>
        <taxon>Gunneridae</taxon>
        <taxon>Pentapetalae</taxon>
        <taxon>rosids</taxon>
        <taxon>malvids</taxon>
        <taxon>Brassicales</taxon>
        <taxon>Brassicaceae</taxon>
        <taxon>Camelineae</taxon>
        <taxon>Arabidopsis</taxon>
    </lineage>
</organism>
<evidence type="ECO:0000256" key="9">
    <source>
        <dbReference type="RuleBase" id="RU000488"/>
    </source>
</evidence>
<dbReference type="PANTHER" id="PTHR45618">
    <property type="entry name" value="MITOCHONDRIAL DICARBOXYLATE CARRIER-RELATED"/>
    <property type="match status" value="1"/>
</dbReference>
<dbReference type="Proteomes" id="UP000078284">
    <property type="component" value="Chromosome 5"/>
</dbReference>
<accession>A0A178UR26</accession>
<dbReference type="Pfam" id="PF00153">
    <property type="entry name" value="Mito_carr"/>
    <property type="match status" value="1"/>
</dbReference>
<proteinExistence type="inferred from homology"/>